<sequence>MRPAGLRRVAVEPPVAEAASPDIQAARQRIRALARDNARLRAELARLGAAVAQVEELAYHDDLTGLPNRALMTDRLNRAVALASRDSLRVAVLLLDLDRFKEVNDGLGHAAGDRLLVEVARRLSATVRQSDTVARYGGDEFVVMLPRVDDGRSVGRVTRKIRERLEMPVWIDGVRVTIGASIGIAVYPCDGATPAELLAKADARMYRHKARLGASERHGERGA</sequence>
<reference evidence="3 4" key="1">
    <citation type="submission" date="2020-08" db="EMBL/GenBank/DDBJ databases">
        <title>Genomic Encyclopedia of Type Strains, Phase IV (KMG-IV): sequencing the most valuable type-strain genomes for metagenomic binning, comparative biology and taxonomic classification.</title>
        <authorList>
            <person name="Goeker M."/>
        </authorList>
    </citation>
    <scope>NUCLEOTIDE SEQUENCE [LARGE SCALE GENOMIC DNA]</scope>
    <source>
        <strain evidence="3 4">DSM 29781</strain>
    </source>
</reference>
<evidence type="ECO:0000259" key="2">
    <source>
        <dbReference type="PROSITE" id="PS50887"/>
    </source>
</evidence>
<dbReference type="PANTHER" id="PTHR46663:SF2">
    <property type="entry name" value="GGDEF DOMAIN-CONTAINING PROTEIN"/>
    <property type="match status" value="1"/>
</dbReference>
<dbReference type="GO" id="GO:0003824">
    <property type="term" value="F:catalytic activity"/>
    <property type="evidence" value="ECO:0007669"/>
    <property type="project" value="UniProtKB-ARBA"/>
</dbReference>
<dbReference type="Pfam" id="PF00990">
    <property type="entry name" value="GGDEF"/>
    <property type="match status" value="1"/>
</dbReference>
<dbReference type="AlphaFoldDB" id="A0A7W8HGF4"/>
<evidence type="ECO:0000256" key="1">
    <source>
        <dbReference type="SAM" id="Coils"/>
    </source>
</evidence>
<organism evidence="3 4">
    <name type="scientific">Quisquiliibacterium transsilvanicum</name>
    <dbReference type="NCBI Taxonomy" id="1549638"/>
    <lineage>
        <taxon>Bacteria</taxon>
        <taxon>Pseudomonadati</taxon>
        <taxon>Pseudomonadota</taxon>
        <taxon>Betaproteobacteria</taxon>
        <taxon>Burkholderiales</taxon>
        <taxon>Burkholderiaceae</taxon>
        <taxon>Quisquiliibacterium</taxon>
    </lineage>
</organism>
<dbReference type="SMART" id="SM00267">
    <property type="entry name" value="GGDEF"/>
    <property type="match status" value="1"/>
</dbReference>
<dbReference type="InterPro" id="IPR000160">
    <property type="entry name" value="GGDEF_dom"/>
</dbReference>
<dbReference type="Gene3D" id="3.30.70.270">
    <property type="match status" value="1"/>
</dbReference>
<dbReference type="CDD" id="cd01949">
    <property type="entry name" value="GGDEF"/>
    <property type="match status" value="1"/>
</dbReference>
<proteinExistence type="predicted"/>
<accession>A0A7W8HGF4</accession>
<dbReference type="Proteomes" id="UP000532440">
    <property type="component" value="Unassembled WGS sequence"/>
</dbReference>
<dbReference type="SUPFAM" id="SSF55073">
    <property type="entry name" value="Nucleotide cyclase"/>
    <property type="match status" value="1"/>
</dbReference>
<evidence type="ECO:0000313" key="4">
    <source>
        <dbReference type="Proteomes" id="UP000532440"/>
    </source>
</evidence>
<dbReference type="InterPro" id="IPR029787">
    <property type="entry name" value="Nucleotide_cyclase"/>
</dbReference>
<evidence type="ECO:0000313" key="3">
    <source>
        <dbReference type="EMBL" id="MBB5270735.1"/>
    </source>
</evidence>
<feature type="domain" description="GGDEF" evidence="2">
    <location>
        <begin position="88"/>
        <end position="223"/>
    </location>
</feature>
<dbReference type="NCBIfam" id="TIGR00254">
    <property type="entry name" value="GGDEF"/>
    <property type="match status" value="1"/>
</dbReference>
<keyword evidence="1" id="KW-0175">Coiled coil</keyword>
<protein>
    <submittedName>
        <fullName evidence="3">Diguanylate cyclase (GGDEF)-like protein</fullName>
    </submittedName>
</protein>
<dbReference type="InterPro" id="IPR052163">
    <property type="entry name" value="DGC-Regulatory_Protein"/>
</dbReference>
<dbReference type="PROSITE" id="PS50887">
    <property type="entry name" value="GGDEF"/>
    <property type="match status" value="1"/>
</dbReference>
<dbReference type="InterPro" id="IPR043128">
    <property type="entry name" value="Rev_trsase/Diguanyl_cyclase"/>
</dbReference>
<feature type="coiled-coil region" evidence="1">
    <location>
        <begin position="23"/>
        <end position="57"/>
    </location>
</feature>
<keyword evidence="4" id="KW-1185">Reference proteome</keyword>
<comment type="caution">
    <text evidence="3">The sequence shown here is derived from an EMBL/GenBank/DDBJ whole genome shotgun (WGS) entry which is preliminary data.</text>
</comment>
<dbReference type="PANTHER" id="PTHR46663">
    <property type="entry name" value="DIGUANYLATE CYCLASE DGCT-RELATED"/>
    <property type="match status" value="1"/>
</dbReference>
<name>A0A7W8HGF4_9BURK</name>
<dbReference type="RefSeq" id="WP_345120763.1">
    <property type="nucleotide sequence ID" value="NZ_BAABEW010000008.1"/>
</dbReference>
<gene>
    <name evidence="3" type="ORF">HNQ70_000739</name>
</gene>
<dbReference type="FunFam" id="3.30.70.270:FF:000001">
    <property type="entry name" value="Diguanylate cyclase domain protein"/>
    <property type="match status" value="1"/>
</dbReference>
<dbReference type="EMBL" id="JACHGB010000002">
    <property type="protein sequence ID" value="MBB5270735.1"/>
    <property type="molecule type" value="Genomic_DNA"/>
</dbReference>